<evidence type="ECO:0000313" key="8">
    <source>
        <dbReference type="EMBL" id="KRL12212.1"/>
    </source>
</evidence>
<dbReference type="Pfam" id="PF00005">
    <property type="entry name" value="ABC_tran"/>
    <property type="match status" value="1"/>
</dbReference>
<evidence type="ECO:0000256" key="1">
    <source>
        <dbReference type="ARBA" id="ARBA00004202"/>
    </source>
</evidence>
<dbReference type="GO" id="GO:0005886">
    <property type="term" value="C:plasma membrane"/>
    <property type="evidence" value="ECO:0007669"/>
    <property type="project" value="UniProtKB-SubCell"/>
</dbReference>
<reference evidence="8 9" key="1">
    <citation type="journal article" date="2015" name="Genome Announc.">
        <title>Expanding the biotechnology potential of lactobacilli through comparative genomics of 213 strains and associated genera.</title>
        <authorList>
            <person name="Sun Z."/>
            <person name="Harris H.M."/>
            <person name="McCann A."/>
            <person name="Guo C."/>
            <person name="Argimon S."/>
            <person name="Zhang W."/>
            <person name="Yang X."/>
            <person name="Jeffery I.B."/>
            <person name="Cooney J.C."/>
            <person name="Kagawa T.F."/>
            <person name="Liu W."/>
            <person name="Song Y."/>
            <person name="Salvetti E."/>
            <person name="Wrobel A."/>
            <person name="Rasinkangas P."/>
            <person name="Parkhill J."/>
            <person name="Rea M.C."/>
            <person name="O'Sullivan O."/>
            <person name="Ritari J."/>
            <person name="Douillard F.P."/>
            <person name="Paul Ross R."/>
            <person name="Yang R."/>
            <person name="Briner A.E."/>
            <person name="Felis G.E."/>
            <person name="de Vos W.M."/>
            <person name="Barrangou R."/>
            <person name="Klaenhammer T.R."/>
            <person name="Caufield P.W."/>
            <person name="Cui Y."/>
            <person name="Zhang H."/>
            <person name="O'Toole P.W."/>
        </authorList>
    </citation>
    <scope>NUCLEOTIDE SEQUENCE [LARGE SCALE GENOMIC DNA]</scope>
    <source>
        <strain evidence="8 9">DSM 12744</strain>
    </source>
</reference>
<dbReference type="Proteomes" id="UP000051330">
    <property type="component" value="Unassembled WGS sequence"/>
</dbReference>
<keyword evidence="5" id="KW-0067">ATP-binding</keyword>
<dbReference type="InterPro" id="IPR003593">
    <property type="entry name" value="AAA+_ATPase"/>
</dbReference>
<protein>
    <submittedName>
        <fullName evidence="8">ABC-type uncharacterized transport system, ATPase component</fullName>
    </submittedName>
</protein>
<dbReference type="STRING" id="1423792.FD09_GL003082"/>
<dbReference type="Gene3D" id="3.40.50.300">
    <property type="entry name" value="P-loop containing nucleotide triphosphate hydrolases"/>
    <property type="match status" value="1"/>
</dbReference>
<dbReference type="InterPro" id="IPR003439">
    <property type="entry name" value="ABC_transporter-like_ATP-bd"/>
</dbReference>
<feature type="domain" description="ABC transporter" evidence="7">
    <location>
        <begin position="6"/>
        <end position="251"/>
    </location>
</feature>
<dbReference type="GO" id="GO:0005524">
    <property type="term" value="F:ATP binding"/>
    <property type="evidence" value="ECO:0007669"/>
    <property type="project" value="UniProtKB-KW"/>
</dbReference>
<dbReference type="RefSeq" id="WP_057820974.1">
    <property type="nucleotide sequence ID" value="NZ_AZEC01000009.1"/>
</dbReference>
<keyword evidence="6" id="KW-0472">Membrane</keyword>
<dbReference type="CDD" id="cd03225">
    <property type="entry name" value="ABC_cobalt_CbiO_domain1"/>
    <property type="match status" value="1"/>
</dbReference>
<evidence type="ECO:0000256" key="5">
    <source>
        <dbReference type="ARBA" id="ARBA00022840"/>
    </source>
</evidence>
<proteinExistence type="predicted"/>
<dbReference type="InterPro" id="IPR015856">
    <property type="entry name" value="ABC_transpr_CbiO/EcfA_su"/>
</dbReference>
<evidence type="ECO:0000256" key="2">
    <source>
        <dbReference type="ARBA" id="ARBA00022448"/>
    </source>
</evidence>
<dbReference type="SUPFAM" id="SSF52540">
    <property type="entry name" value="P-loop containing nucleoside triphosphate hydrolases"/>
    <property type="match status" value="1"/>
</dbReference>
<dbReference type="SMART" id="SM00382">
    <property type="entry name" value="AAA"/>
    <property type="match status" value="1"/>
</dbReference>
<evidence type="ECO:0000313" key="9">
    <source>
        <dbReference type="Proteomes" id="UP000051330"/>
    </source>
</evidence>
<dbReference type="GO" id="GO:0022857">
    <property type="term" value="F:transmembrane transporter activity"/>
    <property type="evidence" value="ECO:0007669"/>
    <property type="project" value="UniProtKB-ARBA"/>
</dbReference>
<sequence>MSEAAVSLTNVSVTVHQQNQSKTILQNMNLTIAPQDFITVLGTNGAGKSTLFNAIAGNLSASGTITFAGKNVTALNAIQRAKYISRVFQDPKMGTAGRMSVAENLVLAQHRGERRTLRGRRLEAQRDQLKEETAQFGNGLDQLLDSPTETLSGGQRQSLSLLMAVQKDPALLLLDEHTAALDPHTSAQLMALTDKIIKERKLTALMITHRMDDALQYGNRLIVLDNGRLRADYNAAEKKNLKREDLLEFFD</sequence>
<dbReference type="AlphaFoldDB" id="A0A0R1N1K7"/>
<evidence type="ECO:0000256" key="4">
    <source>
        <dbReference type="ARBA" id="ARBA00022741"/>
    </source>
</evidence>
<keyword evidence="9" id="KW-1185">Reference proteome</keyword>
<accession>A0A0R1N1K7</accession>
<evidence type="ECO:0000256" key="6">
    <source>
        <dbReference type="ARBA" id="ARBA00023136"/>
    </source>
</evidence>
<evidence type="ECO:0000256" key="3">
    <source>
        <dbReference type="ARBA" id="ARBA00022475"/>
    </source>
</evidence>
<dbReference type="InterPro" id="IPR050166">
    <property type="entry name" value="ABC_transporter_ATP-bind"/>
</dbReference>
<dbReference type="EMBL" id="AZEC01000009">
    <property type="protein sequence ID" value="KRL12212.1"/>
    <property type="molecule type" value="Genomic_DNA"/>
</dbReference>
<keyword evidence="4" id="KW-0547">Nucleotide-binding</keyword>
<dbReference type="PATRIC" id="fig|1423792.3.peg.3173"/>
<dbReference type="PROSITE" id="PS50893">
    <property type="entry name" value="ABC_TRANSPORTER_2"/>
    <property type="match status" value="1"/>
</dbReference>
<comment type="caution">
    <text evidence="8">The sequence shown here is derived from an EMBL/GenBank/DDBJ whole genome shotgun (WGS) entry which is preliminary data.</text>
</comment>
<keyword evidence="3" id="KW-1003">Cell membrane</keyword>
<dbReference type="OrthoDB" id="9776369at2"/>
<dbReference type="PANTHER" id="PTHR42788">
    <property type="entry name" value="TAURINE IMPORT ATP-BINDING PROTEIN-RELATED"/>
    <property type="match status" value="1"/>
</dbReference>
<dbReference type="PANTHER" id="PTHR42788:SF7">
    <property type="entry name" value="NITRATE ABC TRANSPORTER ATP-BINDING PROTEIN"/>
    <property type="match status" value="1"/>
</dbReference>
<organism evidence="8 9">
    <name type="scientific">Schleiferilactobacillus perolens DSM 12744</name>
    <dbReference type="NCBI Taxonomy" id="1423792"/>
    <lineage>
        <taxon>Bacteria</taxon>
        <taxon>Bacillati</taxon>
        <taxon>Bacillota</taxon>
        <taxon>Bacilli</taxon>
        <taxon>Lactobacillales</taxon>
        <taxon>Lactobacillaceae</taxon>
        <taxon>Schleiferilactobacillus</taxon>
    </lineage>
</organism>
<name>A0A0R1N1K7_9LACO</name>
<evidence type="ECO:0000259" key="7">
    <source>
        <dbReference type="PROSITE" id="PS50893"/>
    </source>
</evidence>
<gene>
    <name evidence="8" type="ORF">FD09_GL003082</name>
</gene>
<dbReference type="GO" id="GO:0016887">
    <property type="term" value="F:ATP hydrolysis activity"/>
    <property type="evidence" value="ECO:0007669"/>
    <property type="project" value="InterPro"/>
</dbReference>
<dbReference type="InterPro" id="IPR027417">
    <property type="entry name" value="P-loop_NTPase"/>
</dbReference>
<comment type="subcellular location">
    <subcellularLocation>
        <location evidence="1">Cell membrane</location>
        <topology evidence="1">Peripheral membrane protein</topology>
    </subcellularLocation>
</comment>
<keyword evidence="2" id="KW-0813">Transport</keyword>